<accession>A0A238C0V3</accession>
<sequence>MSTLYIMRVSSQCEFRSLIEKLSTPVFRHFFVLIKKLSPISAITYNTKTQSIYHLDVFGVFPNLLIRSLKKSKVVANCPIRPHIMHYYLLIQQRPELDCRKTTTWRHVGHIDWLFYPSNQINNQCINIPIAMQRERRVVNDKALNRISLQKLMLKGSDCKFKPQTVYTRNELISMDLALSVFSPANFSDDMNIHSDIESGFTISWQKY</sequence>
<evidence type="ECO:0000313" key="2">
    <source>
        <dbReference type="Proteomes" id="UP000242913"/>
    </source>
</evidence>
<dbReference type="EMBL" id="KZ269982">
    <property type="protein sequence ID" value="OZC11081.1"/>
    <property type="molecule type" value="Genomic_DNA"/>
</dbReference>
<evidence type="ECO:0000313" key="1">
    <source>
        <dbReference type="EMBL" id="OZC11081.1"/>
    </source>
</evidence>
<name>A0A238C0V3_9BILA</name>
<reference evidence="1 2" key="1">
    <citation type="submission" date="2015-12" db="EMBL/GenBank/DDBJ databases">
        <title>Draft genome of the nematode, Onchocerca flexuosa.</title>
        <authorList>
            <person name="Mitreva M."/>
        </authorList>
    </citation>
    <scope>NUCLEOTIDE SEQUENCE [LARGE SCALE GENOMIC DNA]</scope>
    <source>
        <strain evidence="1">Red Deer</strain>
    </source>
</reference>
<protein>
    <submittedName>
        <fullName evidence="1">Uncharacterized protein</fullName>
    </submittedName>
</protein>
<dbReference type="Proteomes" id="UP000242913">
    <property type="component" value="Unassembled WGS sequence"/>
</dbReference>
<proteinExistence type="predicted"/>
<gene>
    <name evidence="1" type="ORF">X798_01907</name>
</gene>
<organism evidence="1 2">
    <name type="scientific">Onchocerca flexuosa</name>
    <dbReference type="NCBI Taxonomy" id="387005"/>
    <lineage>
        <taxon>Eukaryota</taxon>
        <taxon>Metazoa</taxon>
        <taxon>Ecdysozoa</taxon>
        <taxon>Nematoda</taxon>
        <taxon>Chromadorea</taxon>
        <taxon>Rhabditida</taxon>
        <taxon>Spirurina</taxon>
        <taxon>Spiruromorpha</taxon>
        <taxon>Filarioidea</taxon>
        <taxon>Onchocercidae</taxon>
        <taxon>Onchocerca</taxon>
    </lineage>
</organism>
<keyword evidence="2" id="KW-1185">Reference proteome</keyword>
<dbReference type="AlphaFoldDB" id="A0A238C0V3"/>